<gene>
    <name evidence="3" type="ORF">GUJ93_ZPchr0002g26413</name>
</gene>
<name>A0A8J5S4M0_ZIZPA</name>
<dbReference type="PANTHER" id="PTHR47942">
    <property type="entry name" value="TETRATRICOPEPTIDE REPEAT (TPR)-LIKE SUPERFAMILY PROTEIN-RELATED"/>
    <property type="match status" value="1"/>
</dbReference>
<evidence type="ECO:0000313" key="3">
    <source>
        <dbReference type="EMBL" id="KAG8057923.1"/>
    </source>
</evidence>
<dbReference type="EMBL" id="JAAALK010000287">
    <property type="protein sequence ID" value="KAG8057923.1"/>
    <property type="molecule type" value="Genomic_DNA"/>
</dbReference>
<comment type="caution">
    <text evidence="3">The sequence shown here is derived from an EMBL/GenBank/DDBJ whole genome shotgun (WGS) entry which is preliminary data.</text>
</comment>
<protein>
    <recommendedName>
        <fullName evidence="5">Pentatricopeptide repeat-containing protein</fullName>
    </recommendedName>
</protein>
<dbReference type="InterPro" id="IPR051222">
    <property type="entry name" value="PPR/CCM1_RNA-binding"/>
</dbReference>
<dbReference type="AlphaFoldDB" id="A0A8J5S4M0"/>
<organism evidence="3 4">
    <name type="scientific">Zizania palustris</name>
    <name type="common">Northern wild rice</name>
    <dbReference type="NCBI Taxonomy" id="103762"/>
    <lineage>
        <taxon>Eukaryota</taxon>
        <taxon>Viridiplantae</taxon>
        <taxon>Streptophyta</taxon>
        <taxon>Embryophyta</taxon>
        <taxon>Tracheophyta</taxon>
        <taxon>Spermatophyta</taxon>
        <taxon>Magnoliopsida</taxon>
        <taxon>Liliopsida</taxon>
        <taxon>Poales</taxon>
        <taxon>Poaceae</taxon>
        <taxon>BOP clade</taxon>
        <taxon>Oryzoideae</taxon>
        <taxon>Oryzeae</taxon>
        <taxon>Zizaniinae</taxon>
        <taxon>Zizania</taxon>
    </lineage>
</organism>
<dbReference type="OrthoDB" id="680059at2759"/>
<keyword evidence="1" id="KW-0677">Repeat</keyword>
<feature type="repeat" description="PPR" evidence="2">
    <location>
        <begin position="20"/>
        <end position="56"/>
    </location>
</feature>
<evidence type="ECO:0000313" key="4">
    <source>
        <dbReference type="Proteomes" id="UP000729402"/>
    </source>
</evidence>
<dbReference type="PANTHER" id="PTHR47942:SF63">
    <property type="entry name" value="PENTATRICOPEPTIDE REPEAT-CONTAINING PROTEIN"/>
    <property type="match status" value="1"/>
</dbReference>
<dbReference type="Proteomes" id="UP000729402">
    <property type="component" value="Unassembled WGS sequence"/>
</dbReference>
<keyword evidence="4" id="KW-1185">Reference proteome</keyword>
<reference evidence="3" key="2">
    <citation type="submission" date="2021-02" db="EMBL/GenBank/DDBJ databases">
        <authorList>
            <person name="Kimball J.A."/>
            <person name="Haas M.W."/>
            <person name="Macchietto M."/>
            <person name="Kono T."/>
            <person name="Duquette J."/>
            <person name="Shao M."/>
        </authorList>
    </citation>
    <scope>NUCLEOTIDE SEQUENCE</scope>
    <source>
        <tissue evidence="3">Fresh leaf tissue</tissue>
    </source>
</reference>
<dbReference type="Pfam" id="PF13812">
    <property type="entry name" value="PPR_3"/>
    <property type="match status" value="1"/>
</dbReference>
<dbReference type="PROSITE" id="PS51375">
    <property type="entry name" value="PPR"/>
    <property type="match status" value="1"/>
</dbReference>
<proteinExistence type="predicted"/>
<evidence type="ECO:0000256" key="2">
    <source>
        <dbReference type="PROSITE-ProRule" id="PRU00708"/>
    </source>
</evidence>
<dbReference type="InterPro" id="IPR002885">
    <property type="entry name" value="PPR_rpt"/>
</dbReference>
<evidence type="ECO:0000256" key="1">
    <source>
        <dbReference type="ARBA" id="ARBA00022737"/>
    </source>
</evidence>
<evidence type="ECO:0008006" key="5">
    <source>
        <dbReference type="Google" id="ProtNLM"/>
    </source>
</evidence>
<dbReference type="NCBIfam" id="TIGR00756">
    <property type="entry name" value="PPR"/>
    <property type="match status" value="1"/>
</dbReference>
<reference evidence="3" key="1">
    <citation type="journal article" date="2021" name="bioRxiv">
        <title>Whole Genome Assembly and Annotation of Northern Wild Rice, Zizania palustris L., Supports a Whole Genome Duplication in the Zizania Genus.</title>
        <authorList>
            <person name="Haas M."/>
            <person name="Kono T."/>
            <person name="Macchietto M."/>
            <person name="Millas R."/>
            <person name="McGilp L."/>
            <person name="Shao M."/>
            <person name="Duquette J."/>
            <person name="Hirsch C.N."/>
            <person name="Kimball J."/>
        </authorList>
    </citation>
    <scope>NUCLEOTIDE SEQUENCE</scope>
    <source>
        <tissue evidence="3">Fresh leaf tissue</tissue>
    </source>
</reference>
<accession>A0A8J5S4M0</accession>
<sequence length="149" mass="16626">MVAKARTYLDTMATAGHSPDVITYTSLMNGMCVKDDALGVGALALLEEMEAKGCDPNERTYNTLLMESWGYARTRNWTRPWMCVQVHGSCWDEAGGSSLCHIRQGVVSSRKSSRCIRVLLTTLDLNKFHCLLIIADLLKGAHQLLRKQH</sequence>